<proteinExistence type="predicted"/>
<accession>A0A6M3ZLE9</accession>
<dbReference type="EMBL" id="CP008956">
    <property type="protein sequence ID" value="QJP98789.1"/>
    <property type="molecule type" value="Genomic_DNA"/>
</dbReference>
<dbReference type="Proteomes" id="UP000501648">
    <property type="component" value="Chromosome"/>
</dbReference>
<sequence length="152" mass="17261">MTSDNFHDIDLSTALTTLYKLESQEGDLGRAYWRQISELLKEASSFRQRALIAEDKLRRNKAQRERKKIAGKLVISKKEIVRIATAYTCDVARMQKVLLLAGKDYQIDEVVNAWIEYSDHKNSVWGALPDSDNELLSLLLRLIGSSASDDDS</sequence>
<protein>
    <submittedName>
        <fullName evidence="1">Uncharacterized protein</fullName>
    </submittedName>
</protein>
<organism evidence="1 2">
    <name type="scientific">Herbaspirillum rubrisubalbicans Os34</name>
    <dbReference type="NCBI Taxonomy" id="1235827"/>
    <lineage>
        <taxon>Bacteria</taxon>
        <taxon>Pseudomonadati</taxon>
        <taxon>Pseudomonadota</taxon>
        <taxon>Betaproteobacteria</taxon>
        <taxon>Burkholderiales</taxon>
        <taxon>Oxalobacteraceae</taxon>
        <taxon>Herbaspirillum</taxon>
    </lineage>
</organism>
<evidence type="ECO:0000313" key="2">
    <source>
        <dbReference type="Proteomes" id="UP000501648"/>
    </source>
</evidence>
<evidence type="ECO:0000313" key="1">
    <source>
        <dbReference type="EMBL" id="QJP98789.1"/>
    </source>
</evidence>
<reference evidence="1 2" key="1">
    <citation type="journal article" date="2012" name="J. Bacteriol.">
        <title>Genome sequence of the pathogenic Herbaspirillum seropedicae strain Os34, isolated from rice roots.</title>
        <authorList>
            <person name="Ye W."/>
            <person name="Ye S."/>
            <person name="Liu J."/>
            <person name="Chang S."/>
            <person name="Chen M."/>
            <person name="Zhu B."/>
            <person name="Guo L."/>
            <person name="An Q."/>
        </authorList>
    </citation>
    <scope>NUCLEOTIDE SEQUENCE [LARGE SCALE GENOMIC DNA]</scope>
    <source>
        <strain evidence="1 2">Os34</strain>
    </source>
</reference>
<gene>
    <name evidence="1" type="ORF">C798_00655</name>
</gene>
<name>A0A6M3ZLE9_9BURK</name>
<dbReference type="AlphaFoldDB" id="A0A6M3ZLE9"/>
<dbReference type="RefSeq" id="WP_017455028.1">
    <property type="nucleotide sequence ID" value="NZ_CP008956.1"/>
</dbReference>